<dbReference type="PANTHER" id="PTHR23113">
    <property type="entry name" value="GUANINE NUCLEOTIDE EXCHANGE FACTOR"/>
    <property type="match status" value="1"/>
</dbReference>
<dbReference type="InterPro" id="IPR001895">
    <property type="entry name" value="RASGEF_cat_dom"/>
</dbReference>
<organism evidence="6">
    <name type="scientific">Petromyces alliaceus</name>
    <name type="common">Aspergillus alliaceus</name>
    <dbReference type="NCBI Taxonomy" id="209559"/>
    <lineage>
        <taxon>Eukaryota</taxon>
        <taxon>Fungi</taxon>
        <taxon>Dikarya</taxon>
        <taxon>Ascomycota</taxon>
        <taxon>Pezizomycotina</taxon>
        <taxon>Eurotiomycetes</taxon>
        <taxon>Eurotiomycetidae</taxon>
        <taxon>Eurotiales</taxon>
        <taxon>Aspergillaceae</taxon>
        <taxon>Aspergillus</taxon>
        <taxon>Aspergillus subgen. Circumdati</taxon>
    </lineage>
</organism>
<dbReference type="CDD" id="cd06224">
    <property type="entry name" value="REM"/>
    <property type="match status" value="1"/>
</dbReference>
<feature type="region of interest" description="Disordered" evidence="3">
    <location>
        <begin position="156"/>
        <end position="205"/>
    </location>
</feature>
<dbReference type="SMART" id="SM00229">
    <property type="entry name" value="RasGEFN"/>
    <property type="match status" value="1"/>
</dbReference>
<feature type="region of interest" description="Disordered" evidence="3">
    <location>
        <begin position="1236"/>
        <end position="1275"/>
    </location>
</feature>
<keyword evidence="1 2" id="KW-0344">Guanine-nucleotide releasing factor</keyword>
<feature type="region of interest" description="Disordered" evidence="3">
    <location>
        <begin position="648"/>
        <end position="687"/>
    </location>
</feature>
<feature type="compositionally biased region" description="Basic and acidic residues" evidence="3">
    <location>
        <begin position="81"/>
        <end position="91"/>
    </location>
</feature>
<feature type="compositionally biased region" description="Polar residues" evidence="3">
    <location>
        <begin position="17"/>
        <end position="30"/>
    </location>
</feature>
<evidence type="ECO:0000259" key="5">
    <source>
        <dbReference type="PROSITE" id="PS50212"/>
    </source>
</evidence>
<dbReference type="PROSITE" id="PS50212">
    <property type="entry name" value="RASGEF_NTER"/>
    <property type="match status" value="1"/>
</dbReference>
<dbReference type="GO" id="GO:0005886">
    <property type="term" value="C:plasma membrane"/>
    <property type="evidence" value="ECO:0007669"/>
    <property type="project" value="TreeGrafter"/>
</dbReference>
<dbReference type="InterPro" id="IPR036964">
    <property type="entry name" value="RASGEF_cat_dom_sf"/>
</dbReference>
<feature type="region of interest" description="Disordered" evidence="3">
    <location>
        <begin position="769"/>
        <end position="797"/>
    </location>
</feature>
<evidence type="ECO:0000313" key="6">
    <source>
        <dbReference type="EMBL" id="KAE8386588.1"/>
    </source>
</evidence>
<evidence type="ECO:0008006" key="7">
    <source>
        <dbReference type="Google" id="ProtNLM"/>
    </source>
</evidence>
<accession>A0A5N7BYC1</accession>
<dbReference type="GO" id="GO:0005085">
    <property type="term" value="F:guanyl-nucleotide exchange factor activity"/>
    <property type="evidence" value="ECO:0007669"/>
    <property type="project" value="UniProtKB-KW"/>
</dbReference>
<feature type="compositionally biased region" description="Basic and acidic residues" evidence="3">
    <location>
        <begin position="107"/>
        <end position="119"/>
    </location>
</feature>
<feature type="compositionally biased region" description="Polar residues" evidence="3">
    <location>
        <begin position="54"/>
        <end position="67"/>
    </location>
</feature>
<evidence type="ECO:0000256" key="3">
    <source>
        <dbReference type="SAM" id="MobiDB-lite"/>
    </source>
</evidence>
<feature type="compositionally biased region" description="Basic residues" evidence="3">
    <location>
        <begin position="662"/>
        <end position="672"/>
    </location>
</feature>
<dbReference type="Pfam" id="PF00617">
    <property type="entry name" value="RasGEF"/>
    <property type="match status" value="1"/>
</dbReference>
<feature type="region of interest" description="Disordered" evidence="3">
    <location>
        <begin position="560"/>
        <end position="622"/>
    </location>
</feature>
<dbReference type="InterPro" id="IPR008937">
    <property type="entry name" value="Ras-like_GEF"/>
</dbReference>
<feature type="domain" description="N-terminal Ras-GEF" evidence="5">
    <location>
        <begin position="400"/>
        <end position="528"/>
    </location>
</feature>
<evidence type="ECO:0000259" key="4">
    <source>
        <dbReference type="PROSITE" id="PS50009"/>
    </source>
</evidence>
<dbReference type="SMART" id="SM00147">
    <property type="entry name" value="RasGEF"/>
    <property type="match status" value="1"/>
</dbReference>
<dbReference type="Pfam" id="PF00618">
    <property type="entry name" value="RasGEF_N"/>
    <property type="match status" value="1"/>
</dbReference>
<dbReference type="Gene3D" id="1.10.840.10">
    <property type="entry name" value="Ras guanine-nucleotide exchange factors catalytic domain"/>
    <property type="match status" value="1"/>
</dbReference>
<dbReference type="Gene3D" id="1.20.870.10">
    <property type="entry name" value="Son of sevenless (SoS) protein Chain: S domain 1"/>
    <property type="match status" value="1"/>
</dbReference>
<dbReference type="PANTHER" id="PTHR23113:SF363">
    <property type="entry name" value="PROTEIN SON OF SEVENLESS"/>
    <property type="match status" value="1"/>
</dbReference>
<protein>
    <recommendedName>
        <fullName evidence="7">Guanine nucleotide exchange factor</fullName>
    </recommendedName>
</protein>
<feature type="compositionally biased region" description="Polar residues" evidence="3">
    <location>
        <begin position="1248"/>
        <end position="1275"/>
    </location>
</feature>
<evidence type="ECO:0000256" key="2">
    <source>
        <dbReference type="PROSITE-ProRule" id="PRU00168"/>
    </source>
</evidence>
<reference evidence="6" key="1">
    <citation type="submission" date="2019-04" db="EMBL/GenBank/DDBJ databases">
        <title>Friends and foes A comparative genomics studyof 23 Aspergillus species from section Flavi.</title>
        <authorList>
            <consortium name="DOE Joint Genome Institute"/>
            <person name="Kjaerbolling I."/>
            <person name="Vesth T."/>
            <person name="Frisvad J.C."/>
            <person name="Nybo J.L."/>
            <person name="Theobald S."/>
            <person name="Kildgaard S."/>
            <person name="Isbrandt T."/>
            <person name="Kuo A."/>
            <person name="Sato A."/>
            <person name="Lyhne E.K."/>
            <person name="Kogle M.E."/>
            <person name="Wiebenga A."/>
            <person name="Kun R.S."/>
            <person name="Lubbers R.J."/>
            <person name="Makela M.R."/>
            <person name="Barry K."/>
            <person name="Chovatia M."/>
            <person name="Clum A."/>
            <person name="Daum C."/>
            <person name="Haridas S."/>
            <person name="He G."/>
            <person name="LaButti K."/>
            <person name="Lipzen A."/>
            <person name="Mondo S."/>
            <person name="Riley R."/>
            <person name="Salamov A."/>
            <person name="Simmons B.A."/>
            <person name="Magnuson J.K."/>
            <person name="Henrissat B."/>
            <person name="Mortensen U.H."/>
            <person name="Larsen T.O."/>
            <person name="Devries R.P."/>
            <person name="Grigoriev I.V."/>
            <person name="Machida M."/>
            <person name="Baker S.E."/>
            <person name="Andersen M.R."/>
        </authorList>
    </citation>
    <scope>NUCLEOTIDE SEQUENCE [LARGE SCALE GENOMIC DNA]</scope>
    <source>
        <strain evidence="6">IBT 14317</strain>
    </source>
</reference>
<feature type="region of interest" description="Disordered" evidence="3">
    <location>
        <begin position="107"/>
        <end position="135"/>
    </location>
</feature>
<name>A0A5N7BYC1_PETAA</name>
<dbReference type="InterPro" id="IPR000651">
    <property type="entry name" value="Ras-like_Gua-exchang_fac_N"/>
</dbReference>
<dbReference type="Proteomes" id="UP000326877">
    <property type="component" value="Unassembled WGS sequence"/>
</dbReference>
<dbReference type="InterPro" id="IPR023578">
    <property type="entry name" value="Ras_GEF_dom_sf"/>
</dbReference>
<sequence>MGWGPLLVLGEKKPALNTLSDMEPNSSPVESSRGKTDTAHGKLFTAFLDRNFASNAQSSPEGKNATSALRRAHTVAQGRNVGEKAKVGSRTARERIATSFLRVKDSHELLRKRSSKRLDAPSPPRDTPAGAREPNHFTVANVGQNGKIFLRPIRNPSLKESCPQPFAPPADQSKGEHIHSRRRDGLGVDEPSRWSNSQLSELRPELIPEETCDGDHSIKTESTQSAQYPSLRHPRLRAHSFSTISEQGSTFRAGANGEFRIFIDRSDDRPKSADGSLRPTLGTSIPHYSVDFPHYSAQGSTPLYRSIYSRTSLSDNFLTARILSEDLSTGPISDVYLGQPDRPSFAASMFSGTPAIELTRGSTATDKPVLYELKGPIEPSIFEKLALEMDNDRVVRYAPGTKDISAATPARIVAQISSESFMDYELVSDFFLTFRSYLSTDTLLALLLARLQWAINRLQDDGRIIRIRTFAALRHWILNYFVDDFIPNYGLRTRFCETINRMYDNVKAREGGGTSDLKILIDLKRCWYGRCSVYWDFQDQHIAYHTPDYPIVPGGDEQPATGCGESHLRRVRTISTQEGDRRARPPHVRNDSSATAKSMPVSVDSDGSVHVTSCSLPPKSPKRLSMSIIDTKAPHPVPLVPLKPVGSLQEPLTSSPVTSKRIPFHSHAHKRSGSFSDSARDGRAPPSLLKLDIQGSVSTQEALNLGSLIRGELYAPVESYMTMMAPPSPPLPASSGTDQRSQPEDMSKPAASGSGVKTIIGSIRRALNSRNGGQSTSLRNTNGPFAPATQGKTSALPTNIAFGSDSYRDRITATAAKKPTRIDVLCDKSLQQYHRTLAGYADTKEGSPAQEVDTSRVRQSWLAPGSDIEEADSRVLLPDRGRFKSQLTGGSKSIVIVDDTGLRGPVMSGAIGLEQPPGFLNRENLPTTPRAGSFYPQSQRTTLAGGEYSLPIYFDDTDSRSLGRDSQFLRPPRLFASQRSSSVGRGSSSWKRTSPSLRLRKYASFQSGISRQRLAVVAEPDLSTMDRSSQGTFDKPAGPTLRRRPGGDLRQMRDGLGSPLRSGPASFVSSTTCRSSTADSTVTDAYSRPQTHLIPPNPRFSLLQTHSSQNLRRSFEAAIAQFAQIPDDDDGGVESALMKLEGKWQGTSADIGAGPSESPHNAQVQGNMREQELLCHSCAVQNVRRGLDPGVHRRQNFVSENLTYSHFRGMSVPRRPYSESLAESEDSYSSIPLLERGLSDESMKKPALSQTSSRQTVPGQIQPSDASSKYTWDTESSHPSFHLVKETESIKRIPRGSTFPVPQSFNHRLSGLSEDSTDLVYSQEATEQQRLSLYTDSVGRSSLGIPRHPLAHPPTPPMTIEHTRSVTSFASPLNPALFQAPPLTPDPSPNRNMESGQFRAIDTQHVSGDVLSRSEWDRSCQAPEPDHIPFILSCESQILAQQLTIIEMAALSEIDWRDLVDMRWSSGSPSSLSWVQFLMEEERRGIDLVVGRFNLMVKWVLSEIVLTRNIHERARTITKFIHTAAHARRLCNYATMLQIAIALSSTDCSRLQKTWNLVLPGDRDLLKDMEVLIQPVRNFHDLRVEMETANVQEGCIPFVGLYVHDLTYNSQKPAQVAAHDGEPLINFERYRTTAKIVKSLLRLIDAGTKYNFVPVHGIVERCLWVASLSEEQIQTYSKQLE</sequence>
<feature type="compositionally biased region" description="Polar residues" evidence="3">
    <location>
        <begin position="1067"/>
        <end position="1090"/>
    </location>
</feature>
<feature type="compositionally biased region" description="Polar residues" evidence="3">
    <location>
        <begin position="769"/>
        <end position="783"/>
    </location>
</feature>
<feature type="region of interest" description="Disordered" evidence="3">
    <location>
        <begin position="14"/>
        <end position="37"/>
    </location>
</feature>
<feature type="region of interest" description="Disordered" evidence="3">
    <location>
        <begin position="1020"/>
        <end position="1099"/>
    </location>
</feature>
<dbReference type="EMBL" id="ML735308">
    <property type="protein sequence ID" value="KAE8386588.1"/>
    <property type="molecule type" value="Genomic_DNA"/>
</dbReference>
<dbReference type="PROSITE" id="PS50009">
    <property type="entry name" value="RASGEF_CAT"/>
    <property type="match status" value="1"/>
</dbReference>
<dbReference type="GO" id="GO:0007265">
    <property type="term" value="P:Ras protein signal transduction"/>
    <property type="evidence" value="ECO:0007669"/>
    <property type="project" value="TreeGrafter"/>
</dbReference>
<proteinExistence type="predicted"/>
<gene>
    <name evidence="6" type="ORF">BDV23DRAFT_187093</name>
</gene>
<feature type="region of interest" description="Disordered" evidence="3">
    <location>
        <begin position="54"/>
        <end position="91"/>
    </location>
</feature>
<dbReference type="SUPFAM" id="SSF48366">
    <property type="entry name" value="Ras GEF"/>
    <property type="match status" value="1"/>
</dbReference>
<feature type="region of interest" description="Disordered" evidence="3">
    <location>
        <begin position="725"/>
        <end position="757"/>
    </location>
</feature>
<feature type="compositionally biased region" description="Basic and acidic residues" evidence="3">
    <location>
        <begin position="173"/>
        <end position="192"/>
    </location>
</feature>
<evidence type="ECO:0000256" key="1">
    <source>
        <dbReference type="ARBA" id="ARBA00022658"/>
    </source>
</evidence>
<feature type="domain" description="Ras-GEF" evidence="4">
    <location>
        <begin position="1435"/>
        <end position="1678"/>
    </location>
</feature>
<dbReference type="OrthoDB" id="10254377at2759"/>